<feature type="compositionally biased region" description="Basic and acidic residues" evidence="1">
    <location>
        <begin position="260"/>
        <end position="271"/>
    </location>
</feature>
<proteinExistence type="predicted"/>
<dbReference type="AlphaFoldDB" id="A0A0D2EK90"/>
<keyword evidence="3" id="KW-1185">Reference proteome</keyword>
<feature type="compositionally biased region" description="Pro residues" evidence="1">
    <location>
        <begin position="245"/>
        <end position="256"/>
    </location>
</feature>
<organism evidence="2 3">
    <name type="scientific">Exophiala xenobiotica</name>
    <dbReference type="NCBI Taxonomy" id="348802"/>
    <lineage>
        <taxon>Eukaryota</taxon>
        <taxon>Fungi</taxon>
        <taxon>Dikarya</taxon>
        <taxon>Ascomycota</taxon>
        <taxon>Pezizomycotina</taxon>
        <taxon>Eurotiomycetes</taxon>
        <taxon>Chaetothyriomycetidae</taxon>
        <taxon>Chaetothyriales</taxon>
        <taxon>Herpotrichiellaceae</taxon>
        <taxon>Exophiala</taxon>
    </lineage>
</organism>
<evidence type="ECO:0000313" key="3">
    <source>
        <dbReference type="Proteomes" id="UP000054342"/>
    </source>
</evidence>
<name>A0A0D2EK90_9EURO</name>
<dbReference type="Proteomes" id="UP000054342">
    <property type="component" value="Unassembled WGS sequence"/>
</dbReference>
<evidence type="ECO:0000313" key="2">
    <source>
        <dbReference type="EMBL" id="KIW55858.1"/>
    </source>
</evidence>
<reference evidence="2 3" key="1">
    <citation type="submission" date="2015-01" db="EMBL/GenBank/DDBJ databases">
        <title>The Genome Sequence of Exophiala xenobiotica CBS118157.</title>
        <authorList>
            <consortium name="The Broad Institute Genomics Platform"/>
            <person name="Cuomo C."/>
            <person name="de Hoog S."/>
            <person name="Gorbushina A."/>
            <person name="Stielow B."/>
            <person name="Teixiera M."/>
            <person name="Abouelleil A."/>
            <person name="Chapman S.B."/>
            <person name="Priest M."/>
            <person name="Young S.K."/>
            <person name="Wortman J."/>
            <person name="Nusbaum C."/>
            <person name="Birren B."/>
        </authorList>
    </citation>
    <scope>NUCLEOTIDE SEQUENCE [LARGE SCALE GENOMIC DNA]</scope>
    <source>
        <strain evidence="2 3">CBS 118157</strain>
    </source>
</reference>
<feature type="region of interest" description="Disordered" evidence="1">
    <location>
        <begin position="1"/>
        <end position="30"/>
    </location>
</feature>
<evidence type="ECO:0000256" key="1">
    <source>
        <dbReference type="SAM" id="MobiDB-lite"/>
    </source>
</evidence>
<feature type="compositionally biased region" description="Basic and acidic residues" evidence="1">
    <location>
        <begin position="137"/>
        <end position="153"/>
    </location>
</feature>
<dbReference type="OrthoDB" id="4146887at2759"/>
<accession>A0A0D2EK90</accession>
<gene>
    <name evidence="2" type="ORF">PV05_04572</name>
</gene>
<dbReference type="RefSeq" id="XP_013316442.1">
    <property type="nucleotide sequence ID" value="XM_013460988.1"/>
</dbReference>
<feature type="region of interest" description="Disordered" evidence="1">
    <location>
        <begin position="217"/>
        <end position="312"/>
    </location>
</feature>
<dbReference type="GeneID" id="25326480"/>
<dbReference type="HOGENOM" id="CLU_915278_0_0_1"/>
<dbReference type="EMBL" id="KN847319">
    <property type="protein sequence ID" value="KIW55858.1"/>
    <property type="molecule type" value="Genomic_DNA"/>
</dbReference>
<protein>
    <submittedName>
        <fullName evidence="2">Uncharacterized protein</fullName>
    </submittedName>
</protein>
<feature type="compositionally biased region" description="Basic and acidic residues" evidence="1">
    <location>
        <begin position="107"/>
        <end position="117"/>
    </location>
</feature>
<feature type="compositionally biased region" description="Basic and acidic residues" evidence="1">
    <location>
        <begin position="300"/>
        <end position="312"/>
    </location>
</feature>
<feature type="compositionally biased region" description="Low complexity" evidence="1">
    <location>
        <begin position="122"/>
        <end position="131"/>
    </location>
</feature>
<feature type="compositionally biased region" description="Polar residues" evidence="1">
    <location>
        <begin position="217"/>
        <end position="231"/>
    </location>
</feature>
<sequence>MSKQSSKSSKKQKREEQSESDSDDDLQPIHFFVPGENINAAVLVDYITQYVDRTAKITSSHHPTDKSRTGFNVSAKKTLNAVSLRDIINDSKDWDLETQSKKFRKDPYRYADSETARRRGRQGASRGGTTRPAQQRSTREASAEPESYRRDKVTGPTTTGNVPAQYSYQGSQSPNAGGYYQPPPKADYGSSTNYIYNNVNATSFSANLPANTAQYPSGQYQSAYPQPQKTYSDLAPPSYEQAVPRGPPRPQTPGNPDPDTFDREEKPRRQGSDAPASRQGSIAHGDDGSRSYSAQGRRQHPYDETTRRASHR</sequence>
<feature type="region of interest" description="Disordered" evidence="1">
    <location>
        <begin position="107"/>
        <end position="184"/>
    </location>
</feature>
<feature type="compositionally biased region" description="Polar residues" evidence="1">
    <location>
        <begin position="155"/>
        <end position="175"/>
    </location>
</feature>